<dbReference type="EMBL" id="KQ418549">
    <property type="protein sequence ID" value="KOF86909.1"/>
    <property type="molecule type" value="Genomic_DNA"/>
</dbReference>
<accession>A0A0L8HCU7</accession>
<gene>
    <name evidence="1" type="ORF">OCBIM_22017814mg</name>
</gene>
<protein>
    <submittedName>
        <fullName evidence="1">Uncharacterized protein</fullName>
    </submittedName>
</protein>
<sequence length="30" mass="3455">MGHRTGKTNSFKQSFKLAFLTKTFPHLLCD</sequence>
<reference evidence="1" key="1">
    <citation type="submission" date="2015-07" db="EMBL/GenBank/DDBJ databases">
        <title>MeaNS - Measles Nucleotide Surveillance Program.</title>
        <authorList>
            <person name="Tran T."/>
            <person name="Druce J."/>
        </authorList>
    </citation>
    <scope>NUCLEOTIDE SEQUENCE</scope>
    <source>
        <strain evidence="1">UCB-OBI-ISO-001</strain>
        <tissue evidence="1">Gonad</tissue>
    </source>
</reference>
<proteinExistence type="predicted"/>
<name>A0A0L8HCU7_OCTBM</name>
<dbReference type="AlphaFoldDB" id="A0A0L8HCU7"/>
<evidence type="ECO:0000313" key="1">
    <source>
        <dbReference type="EMBL" id="KOF86909.1"/>
    </source>
</evidence>
<organism evidence="1">
    <name type="scientific">Octopus bimaculoides</name>
    <name type="common">California two-spotted octopus</name>
    <dbReference type="NCBI Taxonomy" id="37653"/>
    <lineage>
        <taxon>Eukaryota</taxon>
        <taxon>Metazoa</taxon>
        <taxon>Spiralia</taxon>
        <taxon>Lophotrochozoa</taxon>
        <taxon>Mollusca</taxon>
        <taxon>Cephalopoda</taxon>
        <taxon>Coleoidea</taxon>
        <taxon>Octopodiformes</taxon>
        <taxon>Octopoda</taxon>
        <taxon>Incirrata</taxon>
        <taxon>Octopodidae</taxon>
        <taxon>Octopus</taxon>
    </lineage>
</organism>